<evidence type="ECO:0000256" key="6">
    <source>
        <dbReference type="ARBA" id="ARBA00022833"/>
    </source>
</evidence>
<evidence type="ECO:0000256" key="2">
    <source>
        <dbReference type="ARBA" id="ARBA00004644"/>
    </source>
</evidence>
<dbReference type="PANTHER" id="PTHR31937:SF2">
    <property type="entry name" value="TRANSMEMBRANE PROTEIN 163"/>
    <property type="match status" value="1"/>
</dbReference>
<evidence type="ECO:0000313" key="13">
    <source>
        <dbReference type="EMBL" id="MBE1537256.1"/>
    </source>
</evidence>
<feature type="transmembrane region" description="Helical" evidence="11">
    <location>
        <begin position="122"/>
        <end position="142"/>
    </location>
</feature>
<feature type="domain" description="Cation efflux protein transmembrane" evidence="12">
    <location>
        <begin position="30"/>
        <end position="205"/>
    </location>
</feature>
<evidence type="ECO:0000256" key="5">
    <source>
        <dbReference type="ARBA" id="ARBA00022753"/>
    </source>
</evidence>
<organism evidence="13 14">
    <name type="scientific">Actinomadura algeriensis</name>
    <dbReference type="NCBI Taxonomy" id="1679523"/>
    <lineage>
        <taxon>Bacteria</taxon>
        <taxon>Bacillati</taxon>
        <taxon>Actinomycetota</taxon>
        <taxon>Actinomycetes</taxon>
        <taxon>Streptosporangiales</taxon>
        <taxon>Thermomonosporaceae</taxon>
        <taxon>Actinomadura</taxon>
    </lineage>
</organism>
<keyword evidence="6" id="KW-0862">Zinc</keyword>
<evidence type="ECO:0000256" key="10">
    <source>
        <dbReference type="ARBA" id="ARBA00023329"/>
    </source>
</evidence>
<keyword evidence="7 11" id="KW-1133">Transmembrane helix</keyword>
<keyword evidence="14" id="KW-1185">Reference proteome</keyword>
<keyword evidence="8" id="KW-0770">Synapse</keyword>
<dbReference type="SUPFAM" id="SSF161111">
    <property type="entry name" value="Cation efflux protein transmembrane domain-like"/>
    <property type="match status" value="1"/>
</dbReference>
<feature type="transmembrane region" description="Helical" evidence="11">
    <location>
        <begin position="89"/>
        <end position="107"/>
    </location>
</feature>
<comment type="caution">
    <text evidence="13">The sequence shown here is derived from an EMBL/GenBank/DDBJ whole genome shotgun (WGS) entry which is preliminary data.</text>
</comment>
<evidence type="ECO:0000256" key="7">
    <source>
        <dbReference type="ARBA" id="ARBA00022989"/>
    </source>
</evidence>
<sequence length="244" mass="24896">MTALTPGLWPGPSARRRAVLARRVRWFVAVTITYNVVEAVVAIGAGTVASSGALVAFGLDSVIEVASAAAVAWQFSARDPGIVRRRERRALRIIAVSFFALAAYVSADSVRALLGGGEAEHSTVGLVLAALSLAVMPGLSYAQRRAGRELGSASAVADSKQTLLCTYLSAVLLVGLLVNSLFGWAWADPIAALVIAAVAVKEGREAWRGDACCVLPTPAMTAGAPGAGTADGCRAGGPGCACCS</sequence>
<feature type="transmembrane region" description="Helical" evidence="11">
    <location>
        <begin position="26"/>
        <end position="48"/>
    </location>
</feature>
<evidence type="ECO:0000256" key="3">
    <source>
        <dbReference type="ARBA" id="ARBA00008731"/>
    </source>
</evidence>
<evidence type="ECO:0000256" key="1">
    <source>
        <dbReference type="ARBA" id="ARBA00004146"/>
    </source>
</evidence>
<reference evidence="13 14" key="1">
    <citation type="submission" date="2020-10" db="EMBL/GenBank/DDBJ databases">
        <title>Sequencing the genomes of 1000 actinobacteria strains.</title>
        <authorList>
            <person name="Klenk H.-P."/>
        </authorList>
    </citation>
    <scope>NUCLEOTIDE SEQUENCE [LARGE SCALE GENOMIC DNA]</scope>
    <source>
        <strain evidence="13 14">DSM 46744</strain>
    </source>
</reference>
<proteinExistence type="inferred from homology"/>
<dbReference type="Proteomes" id="UP000627838">
    <property type="component" value="Unassembled WGS sequence"/>
</dbReference>
<protein>
    <submittedName>
        <fullName evidence="13">Divalent metal cation (Fe/Co/Zn/Cd) transporter</fullName>
    </submittedName>
</protein>
<feature type="transmembrane region" description="Helical" evidence="11">
    <location>
        <begin position="54"/>
        <end position="77"/>
    </location>
</feature>
<keyword evidence="5" id="KW-0967">Endosome</keyword>
<keyword evidence="9 11" id="KW-0472">Membrane</keyword>
<evidence type="ECO:0000256" key="11">
    <source>
        <dbReference type="SAM" id="Phobius"/>
    </source>
</evidence>
<dbReference type="EMBL" id="JADBDZ010000001">
    <property type="protein sequence ID" value="MBE1537256.1"/>
    <property type="molecule type" value="Genomic_DNA"/>
</dbReference>
<evidence type="ECO:0000256" key="4">
    <source>
        <dbReference type="ARBA" id="ARBA00022692"/>
    </source>
</evidence>
<evidence type="ECO:0000256" key="9">
    <source>
        <dbReference type="ARBA" id="ARBA00023136"/>
    </source>
</evidence>
<keyword evidence="10" id="KW-0968">Cytoplasmic vesicle</keyword>
<dbReference type="RefSeq" id="WP_192763162.1">
    <property type="nucleotide sequence ID" value="NZ_JADBDZ010000001.1"/>
</dbReference>
<gene>
    <name evidence="13" type="ORF">H4W34_007089</name>
</gene>
<accession>A0ABR9K3Z0</accession>
<evidence type="ECO:0000259" key="12">
    <source>
        <dbReference type="Pfam" id="PF01545"/>
    </source>
</evidence>
<comment type="subcellular location">
    <subcellularLocation>
        <location evidence="2">Cytoplasmic vesicle</location>
        <location evidence="2">Secretory vesicle</location>
        <location evidence="2">Synaptic vesicle membrane</location>
        <topology evidence="2">Multi-pass membrane protein</topology>
    </subcellularLocation>
    <subcellularLocation>
        <location evidence="1">Early endosome membrane</location>
    </subcellularLocation>
</comment>
<dbReference type="InterPro" id="IPR058533">
    <property type="entry name" value="Cation_efflux_TM"/>
</dbReference>
<dbReference type="Gene3D" id="1.20.1510.10">
    <property type="entry name" value="Cation efflux protein transmembrane domain"/>
    <property type="match status" value="1"/>
</dbReference>
<dbReference type="Pfam" id="PF01545">
    <property type="entry name" value="Cation_efflux"/>
    <property type="match status" value="1"/>
</dbReference>
<comment type="similarity">
    <text evidence="3">Belongs to the TMEM163 family.</text>
</comment>
<keyword evidence="4 11" id="KW-0812">Transmembrane</keyword>
<evidence type="ECO:0000256" key="8">
    <source>
        <dbReference type="ARBA" id="ARBA00023018"/>
    </source>
</evidence>
<feature type="transmembrane region" description="Helical" evidence="11">
    <location>
        <begin position="163"/>
        <end position="187"/>
    </location>
</feature>
<dbReference type="InterPro" id="IPR027469">
    <property type="entry name" value="Cation_efflux_TMD_sf"/>
</dbReference>
<evidence type="ECO:0000313" key="14">
    <source>
        <dbReference type="Proteomes" id="UP000627838"/>
    </source>
</evidence>
<dbReference type="InterPro" id="IPR026765">
    <property type="entry name" value="Tmem163"/>
</dbReference>
<dbReference type="PANTHER" id="PTHR31937">
    <property type="entry name" value="TRANSMEMBRANE PROTEIN 163"/>
    <property type="match status" value="1"/>
</dbReference>
<name>A0ABR9K3Z0_9ACTN</name>